<dbReference type="Proteomes" id="UP000722957">
    <property type="component" value="Unassembled WGS sequence"/>
</dbReference>
<keyword evidence="1" id="KW-1133">Transmembrane helix</keyword>
<feature type="transmembrane region" description="Helical" evidence="1">
    <location>
        <begin position="33"/>
        <end position="52"/>
    </location>
</feature>
<dbReference type="EMBL" id="RDOM01001143">
    <property type="protein sequence ID" value="MBF4275380.1"/>
    <property type="molecule type" value="Genomic_DNA"/>
</dbReference>
<feature type="non-terminal residue" evidence="2">
    <location>
        <position position="65"/>
    </location>
</feature>
<proteinExistence type="predicted"/>
<evidence type="ECO:0000256" key="1">
    <source>
        <dbReference type="SAM" id="Phobius"/>
    </source>
</evidence>
<sequence>MVNKLIKIIYLAATFLIVNELTSLDDPLQFIDLSSLLIVAIPTLLAGGVGWLTSKSSALSCSFYT</sequence>
<evidence type="ECO:0000313" key="2">
    <source>
        <dbReference type="EMBL" id="MBF4275380.1"/>
    </source>
</evidence>
<protein>
    <submittedName>
        <fullName evidence="2">Uncharacterized protein</fullName>
    </submittedName>
</protein>
<keyword evidence="1" id="KW-0812">Transmembrane</keyword>
<dbReference type="AlphaFoldDB" id="A0ABD4KY10"/>
<accession>A0ABD4KY10</accession>
<organism evidence="2 3">
    <name type="scientific">Vibrio anguillarum</name>
    <name type="common">Listonella anguillarum</name>
    <dbReference type="NCBI Taxonomy" id="55601"/>
    <lineage>
        <taxon>Bacteria</taxon>
        <taxon>Pseudomonadati</taxon>
        <taxon>Pseudomonadota</taxon>
        <taxon>Gammaproteobacteria</taxon>
        <taxon>Vibrionales</taxon>
        <taxon>Vibrionaceae</taxon>
        <taxon>Vibrio</taxon>
    </lineage>
</organism>
<name>A0ABD4KY10_VIBAN</name>
<reference evidence="2 3" key="1">
    <citation type="journal article" date="2021" name="PeerJ">
        <title>Analysis of 44 Vibrio anguillarum genomes reveals high genetic diversity.</title>
        <authorList>
            <person name="Hansen M.J."/>
            <person name="Dalsgaard I."/>
        </authorList>
    </citation>
    <scope>NUCLEOTIDE SEQUENCE [LARGE SCALE GENOMIC DNA]</scope>
    <source>
        <strain evidence="2 3">17-16730-2A</strain>
    </source>
</reference>
<evidence type="ECO:0000313" key="3">
    <source>
        <dbReference type="Proteomes" id="UP000722957"/>
    </source>
</evidence>
<keyword evidence="1" id="KW-0472">Membrane</keyword>
<gene>
    <name evidence="2" type="ORF">EAY07_25920</name>
</gene>
<comment type="caution">
    <text evidence="2">The sequence shown here is derived from an EMBL/GenBank/DDBJ whole genome shotgun (WGS) entry which is preliminary data.</text>
</comment>